<name>A0A840G264_RHOTE</name>
<evidence type="ECO:0000256" key="1">
    <source>
        <dbReference type="SAM" id="MobiDB-lite"/>
    </source>
</evidence>
<feature type="compositionally biased region" description="Low complexity" evidence="1">
    <location>
        <begin position="32"/>
        <end position="50"/>
    </location>
</feature>
<reference evidence="2 3" key="1">
    <citation type="submission" date="2020-08" db="EMBL/GenBank/DDBJ databases">
        <title>Genome sequencing of Purple Non-Sulfur Bacteria from various extreme environments.</title>
        <authorList>
            <person name="Mayer M."/>
        </authorList>
    </citation>
    <scope>NUCLEOTIDE SEQUENCE [LARGE SCALE GENOMIC DNA]</scope>
    <source>
        <strain evidence="2 3">2761</strain>
    </source>
</reference>
<protein>
    <submittedName>
        <fullName evidence="2">Cytoskeletal protein RodZ</fullName>
    </submittedName>
</protein>
<evidence type="ECO:0000313" key="2">
    <source>
        <dbReference type="EMBL" id="MBB4246046.1"/>
    </source>
</evidence>
<dbReference type="OrthoDB" id="9182647at2"/>
<feature type="region of interest" description="Disordered" evidence="1">
    <location>
        <begin position="73"/>
        <end position="92"/>
    </location>
</feature>
<gene>
    <name evidence="2" type="ORF">GGD90_000395</name>
</gene>
<feature type="region of interest" description="Disordered" evidence="1">
    <location>
        <begin position="16"/>
        <end position="65"/>
    </location>
</feature>
<dbReference type="RefSeq" id="WP_153114962.1">
    <property type="nucleotide sequence ID" value="NZ_JACIGE010000001.1"/>
</dbReference>
<accession>A0A840G264</accession>
<comment type="caution">
    <text evidence="2">The sequence shown here is derived from an EMBL/GenBank/DDBJ whole genome shotgun (WGS) entry which is preliminary data.</text>
</comment>
<keyword evidence="3" id="KW-1185">Reference proteome</keyword>
<dbReference type="EMBL" id="JACIGE010000001">
    <property type="protein sequence ID" value="MBB4246046.1"/>
    <property type="molecule type" value="Genomic_DNA"/>
</dbReference>
<dbReference type="Proteomes" id="UP000587070">
    <property type="component" value="Unassembled WGS sequence"/>
</dbReference>
<dbReference type="AlphaFoldDB" id="A0A840G264"/>
<organism evidence="2 3">
    <name type="scientific">Rhodocyclus tenuis</name>
    <name type="common">Rhodospirillum tenue</name>
    <dbReference type="NCBI Taxonomy" id="1066"/>
    <lineage>
        <taxon>Bacteria</taxon>
        <taxon>Pseudomonadati</taxon>
        <taxon>Pseudomonadota</taxon>
        <taxon>Betaproteobacteria</taxon>
        <taxon>Rhodocyclales</taxon>
        <taxon>Rhodocyclaceae</taxon>
        <taxon>Rhodocyclus</taxon>
    </lineage>
</organism>
<proteinExistence type="predicted"/>
<sequence length="184" mass="18584">MSKELITASATPAESIAAAASAAPGEKKTRKPAATPAITAAAASAPAVKKTPARSARKATAAAAPATTAAAEVAAPAVPAESAPAAATAAPVDKAARKVAATKAARNKKPGAKKAKLVRDSFTFPENDYALFATLKQRALAAGGEIKKSELVRAGLALLDQLNDAELLKVLDKVERIKTGRPKK</sequence>
<evidence type="ECO:0000313" key="3">
    <source>
        <dbReference type="Proteomes" id="UP000587070"/>
    </source>
</evidence>